<dbReference type="SUPFAM" id="SSF52540">
    <property type="entry name" value="P-loop containing nucleoside triphosphate hydrolases"/>
    <property type="match status" value="1"/>
</dbReference>
<dbReference type="PRINTS" id="PR00449">
    <property type="entry name" value="RASTRNSFRMNG"/>
</dbReference>
<keyword evidence="6" id="KW-1185">Reference proteome</keyword>
<dbReference type="InterPro" id="IPR051065">
    <property type="entry name" value="Ras-related_GTPase"/>
</dbReference>
<dbReference type="SMART" id="SM00175">
    <property type="entry name" value="RAB"/>
    <property type="match status" value="1"/>
</dbReference>
<protein>
    <recommendedName>
        <fullName evidence="2">small monomeric GTPase</fullName>
        <ecNumber evidence="2">3.6.5.2</ecNumber>
    </recommendedName>
</protein>
<dbReference type="PROSITE" id="PS51419">
    <property type="entry name" value="RAB"/>
    <property type="match status" value="1"/>
</dbReference>
<dbReference type="GO" id="GO:0003925">
    <property type="term" value="F:G protein activity"/>
    <property type="evidence" value="ECO:0007669"/>
    <property type="project" value="UniProtKB-EC"/>
</dbReference>
<evidence type="ECO:0000313" key="5">
    <source>
        <dbReference type="EMBL" id="TRX95187.1"/>
    </source>
</evidence>
<accession>A0A553I4R8</accession>
<proteinExistence type="inferred from homology"/>
<evidence type="ECO:0000313" key="6">
    <source>
        <dbReference type="Proteomes" id="UP000319160"/>
    </source>
</evidence>
<dbReference type="InterPro" id="IPR001806">
    <property type="entry name" value="Small_GTPase"/>
</dbReference>
<dbReference type="PANTHER" id="PTHR45704">
    <property type="entry name" value="RAS-LIKE FAMILY MEMBER 11"/>
    <property type="match status" value="1"/>
</dbReference>
<comment type="caution">
    <text evidence="5">The sequence shown here is derived from an EMBL/GenBank/DDBJ whole genome shotgun (WGS) entry which is preliminary data.</text>
</comment>
<dbReference type="Proteomes" id="UP000319160">
    <property type="component" value="Unassembled WGS sequence"/>
</dbReference>
<dbReference type="EMBL" id="VFLP01000017">
    <property type="protein sequence ID" value="TRX95187.1"/>
    <property type="molecule type" value="Genomic_DNA"/>
</dbReference>
<evidence type="ECO:0000256" key="1">
    <source>
        <dbReference type="ARBA" id="ARBA00008344"/>
    </source>
</evidence>
<comment type="catalytic activity">
    <reaction evidence="4">
        <text>GTP + H2O = GDP + phosphate + H(+)</text>
        <dbReference type="Rhea" id="RHEA:19669"/>
        <dbReference type="ChEBI" id="CHEBI:15377"/>
        <dbReference type="ChEBI" id="CHEBI:15378"/>
        <dbReference type="ChEBI" id="CHEBI:37565"/>
        <dbReference type="ChEBI" id="CHEBI:43474"/>
        <dbReference type="ChEBI" id="CHEBI:58189"/>
        <dbReference type="EC" id="3.6.5.2"/>
    </reaction>
</comment>
<name>A0A553I4R8_9PEZI</name>
<dbReference type="Gene3D" id="3.40.50.300">
    <property type="entry name" value="P-loop containing nucleotide triphosphate hydrolases"/>
    <property type="match status" value="1"/>
</dbReference>
<dbReference type="SMART" id="SM00173">
    <property type="entry name" value="RAS"/>
    <property type="match status" value="1"/>
</dbReference>
<evidence type="ECO:0000256" key="2">
    <source>
        <dbReference type="ARBA" id="ARBA00011984"/>
    </source>
</evidence>
<dbReference type="OrthoDB" id="18798at2759"/>
<dbReference type="GO" id="GO:0005525">
    <property type="term" value="F:GTP binding"/>
    <property type="evidence" value="ECO:0007669"/>
    <property type="project" value="InterPro"/>
</dbReference>
<dbReference type="Pfam" id="PF00071">
    <property type="entry name" value="Ras"/>
    <property type="match status" value="1"/>
</dbReference>
<gene>
    <name evidence="5" type="ORF">FHL15_003879</name>
</gene>
<keyword evidence="3" id="KW-0378">Hydrolase</keyword>
<organism evidence="5 6">
    <name type="scientific">Xylaria flabelliformis</name>
    <dbReference type="NCBI Taxonomy" id="2512241"/>
    <lineage>
        <taxon>Eukaryota</taxon>
        <taxon>Fungi</taxon>
        <taxon>Dikarya</taxon>
        <taxon>Ascomycota</taxon>
        <taxon>Pezizomycotina</taxon>
        <taxon>Sordariomycetes</taxon>
        <taxon>Xylariomycetidae</taxon>
        <taxon>Xylariales</taxon>
        <taxon>Xylariaceae</taxon>
        <taxon>Xylaria</taxon>
    </lineage>
</organism>
<evidence type="ECO:0000256" key="4">
    <source>
        <dbReference type="ARBA" id="ARBA00048098"/>
    </source>
</evidence>
<reference evidence="6" key="1">
    <citation type="submission" date="2019-06" db="EMBL/GenBank/DDBJ databases">
        <title>Draft genome sequence of the griseofulvin-producing fungus Xylaria cubensis strain G536.</title>
        <authorList>
            <person name="Mead M.E."/>
            <person name="Raja H.A."/>
            <person name="Steenwyk J.L."/>
            <person name="Knowles S.L."/>
            <person name="Oberlies N.H."/>
            <person name="Rokas A."/>
        </authorList>
    </citation>
    <scope>NUCLEOTIDE SEQUENCE [LARGE SCALE GENOMIC DNA]</scope>
    <source>
        <strain evidence="6">G536</strain>
    </source>
</reference>
<comment type="similarity">
    <text evidence="1">Belongs to the small GTPase superfamily. Ras family.</text>
</comment>
<dbReference type="PROSITE" id="PS51421">
    <property type="entry name" value="RAS"/>
    <property type="match status" value="1"/>
</dbReference>
<sequence>MMSDIDEKLEPMILSEEEKRYYRALLAWKPSDAEKYTKQEVAPERLVAGQFRVLILGSKGCGKTAILTRVSVYTTELIWNMIPNTFVKFCKGSFTGEGQPPNPEYERGCQHRIEIKDQTYVVDALELAPEHLSEGQYLQHAVAITEAVVMIYDVRSRDSFALIQGLHERIQEALSRDQRQHYALILVGNKADGGGDGKEENYRVVSEGEGYELACNIGYGRTRCAFRETSARTGENVDSLFVLLGTELLKLRRLAQQRQEQAEAEDIAIMRALSEANGYEVDKSPKREAKWRVWTRFRRASEDATRKVAVA</sequence>
<evidence type="ECO:0000256" key="3">
    <source>
        <dbReference type="ARBA" id="ARBA00022801"/>
    </source>
</evidence>
<dbReference type="STRING" id="2512241.A0A553I4R8"/>
<dbReference type="InterPro" id="IPR027417">
    <property type="entry name" value="P-loop_NTPase"/>
</dbReference>
<dbReference type="EC" id="3.6.5.2" evidence="2"/>
<dbReference type="AlphaFoldDB" id="A0A553I4R8"/>